<dbReference type="InterPro" id="IPR000917">
    <property type="entry name" value="Sulfatase_N"/>
</dbReference>
<name>A0A1G5JDF5_9BACT</name>
<feature type="transmembrane region" description="Helical" evidence="6">
    <location>
        <begin position="7"/>
        <end position="27"/>
    </location>
</feature>
<protein>
    <submittedName>
        <fullName evidence="8">Phosphoglycerol transferase MdoB</fullName>
    </submittedName>
</protein>
<evidence type="ECO:0000256" key="2">
    <source>
        <dbReference type="ARBA" id="ARBA00022475"/>
    </source>
</evidence>
<evidence type="ECO:0000259" key="7">
    <source>
        <dbReference type="Pfam" id="PF00884"/>
    </source>
</evidence>
<dbReference type="STRING" id="419481.SAMN05216233_1291"/>
<reference evidence="8 9" key="1">
    <citation type="submission" date="2016-10" db="EMBL/GenBank/DDBJ databases">
        <authorList>
            <person name="de Groot N.N."/>
        </authorList>
    </citation>
    <scope>NUCLEOTIDE SEQUENCE [LARGE SCALE GENOMIC DNA]</scope>
    <source>
        <strain evidence="8 9">AA1</strain>
    </source>
</reference>
<dbReference type="PANTHER" id="PTHR47371">
    <property type="entry name" value="LIPOTEICHOIC ACID SYNTHASE"/>
    <property type="match status" value="1"/>
</dbReference>
<dbReference type="PANTHER" id="PTHR47371:SF3">
    <property type="entry name" value="PHOSPHOGLYCEROL TRANSFERASE I"/>
    <property type="match status" value="1"/>
</dbReference>
<gene>
    <name evidence="8" type="ORF">SAMN05216233_1291</name>
</gene>
<dbReference type="Pfam" id="PF00884">
    <property type="entry name" value="Sulfatase"/>
    <property type="match status" value="1"/>
</dbReference>
<evidence type="ECO:0000256" key="5">
    <source>
        <dbReference type="ARBA" id="ARBA00023136"/>
    </source>
</evidence>
<keyword evidence="5 6" id="KW-0472">Membrane</keyword>
<dbReference type="RefSeq" id="WP_092215346.1">
    <property type="nucleotide sequence ID" value="NZ_FMUX01000029.1"/>
</dbReference>
<sequence>MVWLRLFSVSFIGLTGLGTLLRLFFYLCHREGFPGISLGEVGYALAWGLRFDVALAAIFTLLSLLLGALLFFGLKKRPWALAPLALSATAVVALQTSDIMYFHDANRHIGYELSDAATDLGSLVATAFSQYTPITMGGFLVLGLAVGTIFKTRSWILKETPTRLGFVKGPLACLMAAAVLVISVRGGVTDLPMKPLFAYKIGDPVLADLALNGGYSGLYYLFRNRGKVTQVPLPAPVSRDDQRRILTRLYPDAPSEEALTFRPMNVVVLLLESWPASLMHSYGYKHETTPFFDSLADRGLRADAMIAGGHRTTEGIFTTFCSYQNPLGQTLAKSQLTTYPYQSLAQSLADSGWHTLFFQGTRKDTSGTGAFAQRLGFQQSFGKEEIKKRPLGTNQWGVYDQDLYAFILKTLKTTKQPFLAGINTCTTHDDSLPPSVPPAFGMDTPLNRKLSVLRFADEALEGFITAYEADPDFGPTLFVLLADHTAGIDGPALTQYLIPFTLFATDESVPPQALNDLVSQRDIAPTVAHLLQGEIPAFTGRSLLKKGPRAADYYHQGLLGWVEGDHVVEINILGSGEANTFLRGGPLDPLTAVAADAVHARMVKEALAFTQRSQNLLFEGRTLDFFDIFKAPSNVKGTN</sequence>
<keyword evidence="4 6" id="KW-1133">Transmembrane helix</keyword>
<dbReference type="OrthoDB" id="9760224at2"/>
<feature type="transmembrane region" description="Helical" evidence="6">
    <location>
        <begin position="79"/>
        <end position="97"/>
    </location>
</feature>
<dbReference type="EMBL" id="FMUX01000029">
    <property type="protein sequence ID" value="SCY86423.1"/>
    <property type="molecule type" value="Genomic_DNA"/>
</dbReference>
<keyword evidence="9" id="KW-1185">Reference proteome</keyword>
<keyword evidence="2" id="KW-1003">Cell membrane</keyword>
<dbReference type="SUPFAM" id="SSF53649">
    <property type="entry name" value="Alkaline phosphatase-like"/>
    <property type="match status" value="1"/>
</dbReference>
<proteinExistence type="predicted"/>
<feature type="transmembrane region" description="Helical" evidence="6">
    <location>
        <begin position="131"/>
        <end position="150"/>
    </location>
</feature>
<evidence type="ECO:0000256" key="1">
    <source>
        <dbReference type="ARBA" id="ARBA00004651"/>
    </source>
</evidence>
<feature type="transmembrane region" description="Helical" evidence="6">
    <location>
        <begin position="47"/>
        <end position="72"/>
    </location>
</feature>
<evidence type="ECO:0000313" key="9">
    <source>
        <dbReference type="Proteomes" id="UP000198870"/>
    </source>
</evidence>
<dbReference type="GO" id="GO:0005886">
    <property type="term" value="C:plasma membrane"/>
    <property type="evidence" value="ECO:0007669"/>
    <property type="project" value="UniProtKB-SubCell"/>
</dbReference>
<evidence type="ECO:0000256" key="6">
    <source>
        <dbReference type="SAM" id="Phobius"/>
    </source>
</evidence>
<dbReference type="CDD" id="cd16015">
    <property type="entry name" value="LTA_synthase"/>
    <property type="match status" value="1"/>
</dbReference>
<evidence type="ECO:0000256" key="4">
    <source>
        <dbReference type="ARBA" id="ARBA00022989"/>
    </source>
</evidence>
<dbReference type="Proteomes" id="UP000198870">
    <property type="component" value="Unassembled WGS sequence"/>
</dbReference>
<feature type="transmembrane region" description="Helical" evidence="6">
    <location>
        <begin position="171"/>
        <end position="188"/>
    </location>
</feature>
<feature type="domain" description="Sulfatase N-terminal" evidence="7">
    <location>
        <begin position="265"/>
        <end position="531"/>
    </location>
</feature>
<dbReference type="AlphaFoldDB" id="A0A1G5JDF5"/>
<accession>A0A1G5JDF5</accession>
<keyword evidence="8" id="KW-0808">Transferase</keyword>
<dbReference type="InterPro" id="IPR050448">
    <property type="entry name" value="OpgB/LTA_synthase_biosynth"/>
</dbReference>
<dbReference type="InterPro" id="IPR017850">
    <property type="entry name" value="Alkaline_phosphatase_core_sf"/>
</dbReference>
<keyword evidence="3 6" id="KW-0812">Transmembrane</keyword>
<organism evidence="8 9">
    <name type="scientific">Desulfoluna spongiiphila</name>
    <dbReference type="NCBI Taxonomy" id="419481"/>
    <lineage>
        <taxon>Bacteria</taxon>
        <taxon>Pseudomonadati</taxon>
        <taxon>Thermodesulfobacteriota</taxon>
        <taxon>Desulfobacteria</taxon>
        <taxon>Desulfobacterales</taxon>
        <taxon>Desulfolunaceae</taxon>
        <taxon>Desulfoluna</taxon>
    </lineage>
</organism>
<dbReference type="Gene3D" id="3.40.720.10">
    <property type="entry name" value="Alkaline Phosphatase, subunit A"/>
    <property type="match status" value="1"/>
</dbReference>
<evidence type="ECO:0000256" key="3">
    <source>
        <dbReference type="ARBA" id="ARBA00022692"/>
    </source>
</evidence>
<evidence type="ECO:0000313" key="8">
    <source>
        <dbReference type="EMBL" id="SCY86423.1"/>
    </source>
</evidence>
<comment type="subcellular location">
    <subcellularLocation>
        <location evidence="1">Cell membrane</location>
        <topology evidence="1">Multi-pass membrane protein</topology>
    </subcellularLocation>
</comment>
<dbReference type="GO" id="GO:0016740">
    <property type="term" value="F:transferase activity"/>
    <property type="evidence" value="ECO:0007669"/>
    <property type="project" value="UniProtKB-KW"/>
</dbReference>